<dbReference type="PROSITE" id="PS00073">
    <property type="entry name" value="ACYL_COA_DH_2"/>
    <property type="match status" value="1"/>
</dbReference>
<dbReference type="Pfam" id="PF00441">
    <property type="entry name" value="Acyl-CoA_dh_1"/>
    <property type="match status" value="1"/>
</dbReference>
<dbReference type="Pfam" id="PF18158">
    <property type="entry name" value="AidB_N"/>
    <property type="match status" value="1"/>
</dbReference>
<organism evidence="9 10">
    <name type="scientific">Pendulispora brunnea</name>
    <dbReference type="NCBI Taxonomy" id="2905690"/>
    <lineage>
        <taxon>Bacteria</taxon>
        <taxon>Pseudomonadati</taxon>
        <taxon>Myxococcota</taxon>
        <taxon>Myxococcia</taxon>
        <taxon>Myxococcales</taxon>
        <taxon>Sorangiineae</taxon>
        <taxon>Pendulisporaceae</taxon>
        <taxon>Pendulispora</taxon>
    </lineage>
</organism>
<dbReference type="Proteomes" id="UP001379533">
    <property type="component" value="Chromosome"/>
</dbReference>
<keyword evidence="10" id="KW-1185">Reference proteome</keyword>
<evidence type="ECO:0000259" key="7">
    <source>
        <dbReference type="Pfam" id="PF02770"/>
    </source>
</evidence>
<dbReference type="InterPro" id="IPR036250">
    <property type="entry name" value="AcylCo_DH-like_C"/>
</dbReference>
<dbReference type="GO" id="GO:0008470">
    <property type="term" value="F:3-methylbutanoyl-CoA dehydrogenase activity"/>
    <property type="evidence" value="ECO:0007669"/>
    <property type="project" value="UniProtKB-EC"/>
</dbReference>
<dbReference type="InterPro" id="IPR009075">
    <property type="entry name" value="AcylCo_DH/oxidase_C"/>
</dbReference>
<dbReference type="EC" id="1.3.8.4" evidence="9"/>
<comment type="similarity">
    <text evidence="2 5">Belongs to the acyl-CoA dehydrogenase family.</text>
</comment>
<sequence length="556" mass="60918">MTRKMDPGQERFQTHEVANVPPALVDYNLFTTDRVLAEATEREGAGWATADLTAFGEKLGRAETIELGFLANRNLPILHTHDRTGRRRDEVEYHPSWHELMSISVGQGLHGSPWSDPKDGAHVARAAGLFLLVQVEAGVMCPTTTTYASVPALRRQPELAAEWEPMILPRRYDPRFRPAKEKSGVLVSMGMTEKQGGTDLRTNASRAVPIGRGGPGGEYRIVGHKWFFSIPMCDAFLVTAQAPGGLSCFLMPRWTPDGAVNGLRLQRLKDKLGNRANASSEVEFQDAWARLVGEEGRGVVTIMEMVNYTRLDCAVGSAAQIRQAVAQAIHYASHRQVFQRALVEQPLMAQVLADLAIESEVATALVLRLARAFDLQNDEHETALRRLITPAIKYWTTKRCPAIVTEALESFGGVGYIEECIMPRLYREAPLNSIWEGSGNVMCLDVRRALARSPESATALLKELRLARGSDPRLDHAIAALEPKLRDPDMAEAQGRTLVEHIVLALAGSLLVRFSPPAVADAFCASRLAGHWTGAFGTLPAGADTRAIVQRATPAT</sequence>
<dbReference type="Pfam" id="PF02770">
    <property type="entry name" value="Acyl-CoA_dh_M"/>
    <property type="match status" value="1"/>
</dbReference>
<dbReference type="PANTHER" id="PTHR42707:SF3">
    <property type="entry name" value="ACYL-COA DEHYDROGENASE AIDB-RELATED"/>
    <property type="match status" value="1"/>
</dbReference>
<gene>
    <name evidence="9" type="ORF">LZC95_29420</name>
</gene>
<evidence type="ECO:0000259" key="8">
    <source>
        <dbReference type="Pfam" id="PF18158"/>
    </source>
</evidence>
<protein>
    <submittedName>
        <fullName evidence="9">Isovaleryl-CoA dehydrogenase</fullName>
        <ecNumber evidence="9">1.3.8.4</ecNumber>
    </submittedName>
</protein>
<dbReference type="Gene3D" id="2.40.110.20">
    <property type="match status" value="1"/>
</dbReference>
<reference evidence="9 10" key="1">
    <citation type="submission" date="2021-12" db="EMBL/GenBank/DDBJ databases">
        <title>Discovery of the Pendulisporaceae a myxobacterial family with distinct sporulation behavior and unique specialized metabolism.</title>
        <authorList>
            <person name="Garcia R."/>
            <person name="Popoff A."/>
            <person name="Bader C.D."/>
            <person name="Loehr J."/>
            <person name="Walesch S."/>
            <person name="Walt C."/>
            <person name="Boldt J."/>
            <person name="Bunk B."/>
            <person name="Haeckl F.J.F.P.J."/>
            <person name="Gunesch A.P."/>
            <person name="Birkelbach J."/>
            <person name="Nuebel U."/>
            <person name="Pietschmann T."/>
            <person name="Bach T."/>
            <person name="Mueller R."/>
        </authorList>
    </citation>
    <scope>NUCLEOTIDE SEQUENCE [LARGE SCALE GENOMIC DNA]</scope>
    <source>
        <strain evidence="9 10">MSr12523</strain>
    </source>
</reference>
<feature type="domain" description="Acyl-CoA dehydrogenase/oxidase C-terminal" evidence="6">
    <location>
        <begin position="296"/>
        <end position="450"/>
    </location>
</feature>
<dbReference type="InterPro" id="IPR052904">
    <property type="entry name" value="Acyl-CoA_dehydrogenase-like"/>
</dbReference>
<evidence type="ECO:0000256" key="1">
    <source>
        <dbReference type="ARBA" id="ARBA00001974"/>
    </source>
</evidence>
<evidence type="ECO:0000313" key="9">
    <source>
        <dbReference type="EMBL" id="WXA90564.1"/>
    </source>
</evidence>
<comment type="cofactor">
    <cofactor evidence="1 5">
        <name>FAD</name>
        <dbReference type="ChEBI" id="CHEBI:57692"/>
    </cofactor>
</comment>
<dbReference type="PANTHER" id="PTHR42707">
    <property type="entry name" value="ACYL-COA DEHYDROGENASE"/>
    <property type="match status" value="1"/>
</dbReference>
<dbReference type="Gene3D" id="1.20.140.10">
    <property type="entry name" value="Butyryl-CoA Dehydrogenase, subunit A, domain 3"/>
    <property type="match status" value="1"/>
</dbReference>
<accession>A0ABZ2K1E4</accession>
<dbReference type="RefSeq" id="WP_394841178.1">
    <property type="nucleotide sequence ID" value="NZ_CP089982.1"/>
</dbReference>
<keyword evidence="5 9" id="KW-0560">Oxidoreductase</keyword>
<dbReference type="InterPro" id="IPR041504">
    <property type="entry name" value="AidB_N"/>
</dbReference>
<dbReference type="InterPro" id="IPR006089">
    <property type="entry name" value="Acyl-CoA_DH_CS"/>
</dbReference>
<keyword evidence="3 5" id="KW-0285">Flavoprotein</keyword>
<dbReference type="Gene3D" id="6.10.250.600">
    <property type="match status" value="1"/>
</dbReference>
<evidence type="ECO:0000259" key="6">
    <source>
        <dbReference type="Pfam" id="PF00441"/>
    </source>
</evidence>
<evidence type="ECO:0000256" key="5">
    <source>
        <dbReference type="RuleBase" id="RU362125"/>
    </source>
</evidence>
<feature type="domain" description="Acyl-CoA oxidase/dehydrogenase middle" evidence="7">
    <location>
        <begin position="188"/>
        <end position="286"/>
    </location>
</feature>
<evidence type="ECO:0000256" key="3">
    <source>
        <dbReference type="ARBA" id="ARBA00022630"/>
    </source>
</evidence>
<dbReference type="InterPro" id="IPR009100">
    <property type="entry name" value="AcylCoA_DH/oxidase_NM_dom_sf"/>
</dbReference>
<dbReference type="NCBIfam" id="NF008594">
    <property type="entry name" value="PRK11561.1"/>
    <property type="match status" value="1"/>
</dbReference>
<evidence type="ECO:0000313" key="10">
    <source>
        <dbReference type="Proteomes" id="UP001379533"/>
    </source>
</evidence>
<dbReference type="EMBL" id="CP089982">
    <property type="protein sequence ID" value="WXA90564.1"/>
    <property type="molecule type" value="Genomic_DNA"/>
</dbReference>
<feature type="domain" description="Adaptive response protein AidB N-terminal" evidence="8">
    <location>
        <begin position="19"/>
        <end position="174"/>
    </location>
</feature>
<evidence type="ECO:0000256" key="4">
    <source>
        <dbReference type="ARBA" id="ARBA00022827"/>
    </source>
</evidence>
<name>A0ABZ2K1E4_9BACT</name>
<dbReference type="SUPFAM" id="SSF56645">
    <property type="entry name" value="Acyl-CoA dehydrogenase NM domain-like"/>
    <property type="match status" value="1"/>
</dbReference>
<evidence type="ECO:0000256" key="2">
    <source>
        <dbReference type="ARBA" id="ARBA00009347"/>
    </source>
</evidence>
<keyword evidence="4 5" id="KW-0274">FAD</keyword>
<dbReference type="SUPFAM" id="SSF47203">
    <property type="entry name" value="Acyl-CoA dehydrogenase C-terminal domain-like"/>
    <property type="match status" value="1"/>
</dbReference>
<dbReference type="InterPro" id="IPR006091">
    <property type="entry name" value="Acyl-CoA_Oxase/DH_mid-dom"/>
</dbReference>
<proteinExistence type="inferred from homology"/>